<dbReference type="AlphaFoldDB" id="A0A7J6BHA9"/>
<keyword evidence="3" id="KW-1185">Reference proteome</keyword>
<protein>
    <submittedName>
        <fullName evidence="2">Uncharacterized protein</fullName>
    </submittedName>
</protein>
<evidence type="ECO:0000256" key="1">
    <source>
        <dbReference type="SAM" id="MobiDB-lite"/>
    </source>
</evidence>
<feature type="region of interest" description="Disordered" evidence="1">
    <location>
        <begin position="188"/>
        <end position="217"/>
    </location>
</feature>
<accession>A0A7J6BHA9</accession>
<organism evidence="2 3">
    <name type="scientific">Onychostoma macrolepis</name>
    <dbReference type="NCBI Taxonomy" id="369639"/>
    <lineage>
        <taxon>Eukaryota</taxon>
        <taxon>Metazoa</taxon>
        <taxon>Chordata</taxon>
        <taxon>Craniata</taxon>
        <taxon>Vertebrata</taxon>
        <taxon>Euteleostomi</taxon>
        <taxon>Actinopterygii</taxon>
        <taxon>Neopterygii</taxon>
        <taxon>Teleostei</taxon>
        <taxon>Ostariophysi</taxon>
        <taxon>Cypriniformes</taxon>
        <taxon>Cyprinidae</taxon>
        <taxon>Acrossocheilinae</taxon>
        <taxon>Onychostoma</taxon>
    </lineage>
</organism>
<name>A0A7J6BHA9_9TELE</name>
<dbReference type="Proteomes" id="UP000579812">
    <property type="component" value="Unassembled WGS sequence"/>
</dbReference>
<gene>
    <name evidence="2" type="ORF">G5714_024596</name>
</gene>
<dbReference type="OrthoDB" id="2136082at2759"/>
<comment type="caution">
    <text evidence="2">The sequence shown here is derived from an EMBL/GenBank/DDBJ whole genome shotgun (WGS) entry which is preliminary data.</text>
</comment>
<evidence type="ECO:0000313" key="2">
    <source>
        <dbReference type="EMBL" id="KAF4094510.1"/>
    </source>
</evidence>
<reference evidence="2 3" key="1">
    <citation type="submission" date="2020-04" db="EMBL/GenBank/DDBJ databases">
        <title>Chromosome-level genome assembly of a cyprinid fish Onychostoma macrolepis by integration of Nanopore Sequencing, Bionano and Hi-C technology.</title>
        <authorList>
            <person name="Wang D."/>
        </authorList>
    </citation>
    <scope>NUCLEOTIDE SEQUENCE [LARGE SCALE GENOMIC DNA]</scope>
    <source>
        <strain evidence="2">SWU-2019</strain>
        <tissue evidence="2">Muscle</tissue>
    </source>
</reference>
<dbReference type="Pfam" id="PF00612">
    <property type="entry name" value="IQ"/>
    <property type="match status" value="1"/>
</dbReference>
<evidence type="ECO:0000313" key="3">
    <source>
        <dbReference type="Proteomes" id="UP000579812"/>
    </source>
</evidence>
<proteinExistence type="predicted"/>
<dbReference type="InterPro" id="IPR000048">
    <property type="entry name" value="IQ_motif_EF-hand-BS"/>
</dbReference>
<sequence length="217" mass="24175">MGALTIEISRLKEKLEEERKLRSVQDSSQVRDSSLSLTLTEPLSSSAVVPIEKNRAAKIIQTHWRSHRLRDLVLLQSCLRGHLIRQRQLDGQSQADPRAVPAATSQSGMNAQAVQEEEVTLLQSVFRAHLKRTTLTIDRASAVTQSASSIHQKKPYLSTPPLLPRGCSQAVFTNKIQTSADLMIHQQQPEIPNTVDSDDSDDIIVSPSKPLRKRDKC</sequence>
<dbReference type="PROSITE" id="PS50096">
    <property type="entry name" value="IQ"/>
    <property type="match status" value="1"/>
</dbReference>
<dbReference type="EMBL" id="JAAMOB010000169">
    <property type="protein sequence ID" value="KAF4094510.1"/>
    <property type="molecule type" value="Genomic_DNA"/>
</dbReference>